<proteinExistence type="predicted"/>
<feature type="region of interest" description="Disordered" evidence="1">
    <location>
        <begin position="1"/>
        <end position="24"/>
    </location>
</feature>
<name>A0A834C834_ORYME</name>
<evidence type="ECO:0000313" key="3">
    <source>
        <dbReference type="Proteomes" id="UP000646548"/>
    </source>
</evidence>
<reference evidence="2" key="1">
    <citation type="journal article" name="BMC Genomics">
        <title>Long-read sequencing and de novo genome assembly of marine medaka (Oryzias melastigma).</title>
        <authorList>
            <person name="Liang P."/>
            <person name="Saqib H.S.A."/>
            <person name="Ni X."/>
            <person name="Shen Y."/>
        </authorList>
    </citation>
    <scope>NUCLEOTIDE SEQUENCE</scope>
    <source>
        <strain evidence="2">Bigg-433</strain>
    </source>
</reference>
<comment type="caution">
    <text evidence="2">The sequence shown here is derived from an EMBL/GenBank/DDBJ whole genome shotgun (WGS) entry which is preliminary data.</text>
</comment>
<accession>A0A834C834</accession>
<sequence>MLAGLDWLPPRLPETPDSSLYPPGGWSVEPKWPEESGPWLPLLAASRAKMAFGGGFAPGVVSH</sequence>
<dbReference type="Proteomes" id="UP000646548">
    <property type="component" value="Unassembled WGS sequence"/>
</dbReference>
<gene>
    <name evidence="2" type="ORF">FQA47_024702</name>
</gene>
<organism evidence="2 3">
    <name type="scientific">Oryzias melastigma</name>
    <name type="common">Marine medaka</name>
    <dbReference type="NCBI Taxonomy" id="30732"/>
    <lineage>
        <taxon>Eukaryota</taxon>
        <taxon>Metazoa</taxon>
        <taxon>Chordata</taxon>
        <taxon>Craniata</taxon>
        <taxon>Vertebrata</taxon>
        <taxon>Euteleostomi</taxon>
        <taxon>Actinopterygii</taxon>
        <taxon>Neopterygii</taxon>
        <taxon>Teleostei</taxon>
        <taxon>Neoteleostei</taxon>
        <taxon>Acanthomorphata</taxon>
        <taxon>Ovalentaria</taxon>
        <taxon>Atherinomorphae</taxon>
        <taxon>Beloniformes</taxon>
        <taxon>Adrianichthyidae</taxon>
        <taxon>Oryziinae</taxon>
        <taxon>Oryzias</taxon>
    </lineage>
</organism>
<evidence type="ECO:0000313" key="2">
    <source>
        <dbReference type="EMBL" id="KAF6721616.1"/>
    </source>
</evidence>
<evidence type="ECO:0000256" key="1">
    <source>
        <dbReference type="SAM" id="MobiDB-lite"/>
    </source>
</evidence>
<protein>
    <submittedName>
        <fullName evidence="2">Uncharacterized protein</fullName>
    </submittedName>
</protein>
<dbReference type="AlphaFoldDB" id="A0A834C834"/>
<dbReference type="EMBL" id="WKFB01000485">
    <property type="protein sequence ID" value="KAF6721616.1"/>
    <property type="molecule type" value="Genomic_DNA"/>
</dbReference>